<sequence length="635" mass="69125">MLKKFNLHSQQKRILALILLVSFIFCVLLIRLGVVQLINGKWLQSKAADQWTRDLPLKAERGKIYDITGSSLAVSYTTYNVYTRAREIDHPEETATFLSSTLGLNYTSVYNKVTNRNASEYLIKMQVEEEIAKEIIDKNLPGVYLSQNTKRYYPYGDLLTQILGFTTIDNVGQAGIELYYNDILKGTDGKSLVQADITGEELENTLSYYIPSIPGYDITLTVDAKIQLIVEQALNKVMVEQQAKSATAIVMKANTGEIVAMSTKPSFDLNDVPRDDPSTLLENVKNKAVVDVYEPGSTFKILTMAATLEESKANENSRFYCGGSTTVDGQRIKCWRSIGHGSQTLSEGLANSCNCVFVDLALRLGLDTFYNYFSSFGLGQKTGIEISGESSGIIMNKSTAKRVDLARMGFGQAIAVTPLQLITAVCAAVNGGTLYKPYLIDKIVSPDGVTVEESAVTPVRQVVSKQTSATLNAMLEGVVSKTGKYTFVPGYEIGGKTGTSQKYENGTIARGKYVSSFIGTYPASNPEYVLLLMVDEPGTGAYYGSVVASPYAKEIFSGMFEYLNIKPDDPALASAEVATVTMPDLINKTLTEAVTTLVSLGLSYEIDGEGLTITNQLPPAGTKVKVTDTVVICAE</sequence>
<evidence type="ECO:0000256" key="2">
    <source>
        <dbReference type="ARBA" id="ARBA00007171"/>
    </source>
</evidence>
<dbReference type="Gene3D" id="3.30.10.20">
    <property type="match status" value="1"/>
</dbReference>
<dbReference type="SUPFAM" id="SSF56601">
    <property type="entry name" value="beta-lactamase/transpeptidase-like"/>
    <property type="match status" value="1"/>
</dbReference>
<dbReference type="InterPro" id="IPR005311">
    <property type="entry name" value="PBP_dimer"/>
</dbReference>
<reference evidence="5" key="1">
    <citation type="submission" date="2020-10" db="EMBL/GenBank/DDBJ databases">
        <authorList>
            <person name="Gilroy R."/>
        </authorList>
    </citation>
    <scope>NUCLEOTIDE SEQUENCE</scope>
    <source>
        <strain evidence="5">CHK186-9395</strain>
    </source>
</reference>
<dbReference type="InterPro" id="IPR005543">
    <property type="entry name" value="PASTA_dom"/>
</dbReference>
<dbReference type="SMART" id="SM00740">
    <property type="entry name" value="PASTA"/>
    <property type="match status" value="1"/>
</dbReference>
<dbReference type="GO" id="GO:0008658">
    <property type="term" value="F:penicillin binding"/>
    <property type="evidence" value="ECO:0007669"/>
    <property type="project" value="InterPro"/>
</dbReference>
<dbReference type="Gene3D" id="3.90.1310.10">
    <property type="entry name" value="Penicillin-binding protein 2a (Domain 2)"/>
    <property type="match status" value="1"/>
</dbReference>
<comment type="similarity">
    <text evidence="2">Belongs to the transpeptidase family.</text>
</comment>
<dbReference type="SUPFAM" id="SSF56519">
    <property type="entry name" value="Penicillin binding protein dimerisation domain"/>
    <property type="match status" value="1"/>
</dbReference>
<dbReference type="InterPro" id="IPR050515">
    <property type="entry name" value="Beta-lactam/transpept"/>
</dbReference>
<dbReference type="InterPro" id="IPR001460">
    <property type="entry name" value="PCN-bd_Tpept"/>
</dbReference>
<feature type="domain" description="PASTA" evidence="4">
    <location>
        <begin position="576"/>
        <end position="635"/>
    </location>
</feature>
<evidence type="ECO:0000259" key="4">
    <source>
        <dbReference type="PROSITE" id="PS51178"/>
    </source>
</evidence>
<dbReference type="PANTHER" id="PTHR30627">
    <property type="entry name" value="PEPTIDOGLYCAN D,D-TRANSPEPTIDASE"/>
    <property type="match status" value="1"/>
</dbReference>
<keyword evidence="3" id="KW-0472">Membrane</keyword>
<gene>
    <name evidence="5" type="ORF">IAA62_03070</name>
</gene>
<dbReference type="InterPro" id="IPR036138">
    <property type="entry name" value="PBP_dimer_sf"/>
</dbReference>
<dbReference type="Pfam" id="PF03793">
    <property type="entry name" value="PASTA"/>
    <property type="match status" value="1"/>
</dbReference>
<evidence type="ECO:0000313" key="5">
    <source>
        <dbReference type="EMBL" id="HIV01516.1"/>
    </source>
</evidence>
<reference evidence="5" key="2">
    <citation type="journal article" date="2021" name="PeerJ">
        <title>Extensive microbial diversity within the chicken gut microbiome revealed by metagenomics and culture.</title>
        <authorList>
            <person name="Gilroy R."/>
            <person name="Ravi A."/>
            <person name="Getino M."/>
            <person name="Pursley I."/>
            <person name="Horton D.L."/>
            <person name="Alikhan N.F."/>
            <person name="Baker D."/>
            <person name="Gharbi K."/>
            <person name="Hall N."/>
            <person name="Watson M."/>
            <person name="Adriaenssens E.M."/>
            <person name="Foster-Nyarko E."/>
            <person name="Jarju S."/>
            <person name="Secka A."/>
            <person name="Antonio M."/>
            <person name="Oren A."/>
            <person name="Chaudhuri R.R."/>
            <person name="La Ragione R."/>
            <person name="Hildebrand F."/>
            <person name="Pallen M.J."/>
        </authorList>
    </citation>
    <scope>NUCLEOTIDE SEQUENCE</scope>
    <source>
        <strain evidence="5">CHK186-9395</strain>
    </source>
</reference>
<organism evidence="5 6">
    <name type="scientific">Candidatus Caccopulliclostridium gallistercoris</name>
    <dbReference type="NCBI Taxonomy" id="2840719"/>
    <lineage>
        <taxon>Bacteria</taxon>
        <taxon>Bacillati</taxon>
        <taxon>Bacillota</taxon>
        <taxon>Clostridia</taxon>
        <taxon>Candidatus Caccopulliclostridium</taxon>
    </lineage>
</organism>
<evidence type="ECO:0000313" key="6">
    <source>
        <dbReference type="Proteomes" id="UP000886861"/>
    </source>
</evidence>
<dbReference type="GO" id="GO:0071555">
    <property type="term" value="P:cell wall organization"/>
    <property type="evidence" value="ECO:0007669"/>
    <property type="project" value="TreeGrafter"/>
</dbReference>
<dbReference type="Gene3D" id="3.30.450.330">
    <property type="match status" value="1"/>
</dbReference>
<dbReference type="Gene3D" id="3.40.710.10">
    <property type="entry name" value="DD-peptidase/beta-lactamase superfamily"/>
    <property type="match status" value="1"/>
</dbReference>
<evidence type="ECO:0000256" key="3">
    <source>
        <dbReference type="ARBA" id="ARBA00023136"/>
    </source>
</evidence>
<evidence type="ECO:0000256" key="1">
    <source>
        <dbReference type="ARBA" id="ARBA00004370"/>
    </source>
</evidence>
<dbReference type="SUPFAM" id="SSF54184">
    <property type="entry name" value="Penicillin-binding protein 2x (pbp-2x), c-terminal domain"/>
    <property type="match status" value="1"/>
</dbReference>
<dbReference type="GO" id="GO:0005886">
    <property type="term" value="C:plasma membrane"/>
    <property type="evidence" value="ECO:0007669"/>
    <property type="project" value="TreeGrafter"/>
</dbReference>
<dbReference type="CDD" id="cd06576">
    <property type="entry name" value="PASTA_Pbp2x-like_1"/>
    <property type="match status" value="1"/>
</dbReference>
<accession>A0A9D1NFC0</accession>
<dbReference type="Pfam" id="PF00905">
    <property type="entry name" value="Transpeptidase"/>
    <property type="match status" value="1"/>
</dbReference>
<dbReference type="AlphaFoldDB" id="A0A9D1NFC0"/>
<comment type="caution">
    <text evidence="5">The sequence shown here is derived from an EMBL/GenBank/DDBJ whole genome shotgun (WGS) entry which is preliminary data.</text>
</comment>
<name>A0A9D1NFC0_9FIRM</name>
<dbReference type="Pfam" id="PF03717">
    <property type="entry name" value="PBP_dimer"/>
    <property type="match status" value="1"/>
</dbReference>
<dbReference type="InterPro" id="IPR012338">
    <property type="entry name" value="Beta-lactam/transpept-like"/>
</dbReference>
<proteinExistence type="inferred from homology"/>
<dbReference type="Proteomes" id="UP000886861">
    <property type="component" value="Unassembled WGS sequence"/>
</dbReference>
<comment type="subcellular location">
    <subcellularLocation>
        <location evidence="1">Membrane</location>
    </subcellularLocation>
</comment>
<protein>
    <submittedName>
        <fullName evidence="5">PASTA domain-containing protein</fullName>
    </submittedName>
</protein>
<dbReference type="PANTHER" id="PTHR30627:SF1">
    <property type="entry name" value="PEPTIDOGLYCAN D,D-TRANSPEPTIDASE FTSI"/>
    <property type="match status" value="1"/>
</dbReference>
<dbReference type="PROSITE" id="PS51178">
    <property type="entry name" value="PASTA"/>
    <property type="match status" value="1"/>
</dbReference>
<dbReference type="EMBL" id="DVOJ01000012">
    <property type="protein sequence ID" value="HIV01516.1"/>
    <property type="molecule type" value="Genomic_DNA"/>
</dbReference>